<feature type="signal peptide" evidence="4">
    <location>
        <begin position="1"/>
        <end position="19"/>
    </location>
</feature>
<dbReference type="InterPro" id="IPR021109">
    <property type="entry name" value="Peptidase_aspartic_dom_sf"/>
</dbReference>
<keyword evidence="3" id="KW-0812">Transmembrane</keyword>
<gene>
    <name evidence="6" type="ORF">PYCCODRAFT_1470381</name>
</gene>
<dbReference type="GO" id="GO:0006508">
    <property type="term" value="P:proteolysis"/>
    <property type="evidence" value="ECO:0007669"/>
    <property type="project" value="UniProtKB-KW"/>
</dbReference>
<dbReference type="Gene3D" id="2.40.70.10">
    <property type="entry name" value="Acid Proteases"/>
    <property type="match status" value="2"/>
</dbReference>
<keyword evidence="3" id="KW-1133">Transmembrane helix</keyword>
<dbReference type="PANTHER" id="PTHR47966:SF57">
    <property type="entry name" value="PEPTIDASE A1 DOMAIN-CONTAINING PROTEIN"/>
    <property type="match status" value="1"/>
</dbReference>
<dbReference type="EMBL" id="KZ084129">
    <property type="protein sequence ID" value="OSC99313.1"/>
    <property type="molecule type" value="Genomic_DNA"/>
</dbReference>
<dbReference type="InterPro" id="IPR001461">
    <property type="entry name" value="Aspartic_peptidase_A1"/>
</dbReference>
<dbReference type="PANTHER" id="PTHR47966">
    <property type="entry name" value="BETA-SITE APP-CLEAVING ENZYME, ISOFORM A-RELATED"/>
    <property type="match status" value="1"/>
</dbReference>
<keyword evidence="6" id="KW-0645">Protease</keyword>
<comment type="similarity">
    <text evidence="1">Belongs to the peptidase A1 family.</text>
</comment>
<dbReference type="AlphaFoldDB" id="A0A1Y2IF85"/>
<evidence type="ECO:0000256" key="3">
    <source>
        <dbReference type="SAM" id="Phobius"/>
    </source>
</evidence>
<name>A0A1Y2IF85_TRAC3</name>
<feature type="chain" id="PRO_5012372779" evidence="4">
    <location>
        <begin position="20"/>
        <end position="590"/>
    </location>
</feature>
<evidence type="ECO:0000256" key="4">
    <source>
        <dbReference type="SAM" id="SignalP"/>
    </source>
</evidence>
<dbReference type="GO" id="GO:0004190">
    <property type="term" value="F:aspartic-type endopeptidase activity"/>
    <property type="evidence" value="ECO:0007669"/>
    <property type="project" value="InterPro"/>
</dbReference>
<dbReference type="SUPFAM" id="SSF50630">
    <property type="entry name" value="Acid proteases"/>
    <property type="match status" value="1"/>
</dbReference>
<feature type="active site" evidence="2">
    <location>
        <position position="78"/>
    </location>
</feature>
<reference evidence="6 7" key="1">
    <citation type="journal article" date="2015" name="Biotechnol. Biofuels">
        <title>Enhanced degradation of softwood versus hardwood by the white-rot fungus Pycnoporus coccineus.</title>
        <authorList>
            <person name="Couturier M."/>
            <person name="Navarro D."/>
            <person name="Chevret D."/>
            <person name="Henrissat B."/>
            <person name="Piumi F."/>
            <person name="Ruiz-Duenas F.J."/>
            <person name="Martinez A.T."/>
            <person name="Grigoriev I.V."/>
            <person name="Riley R."/>
            <person name="Lipzen A."/>
            <person name="Berrin J.G."/>
            <person name="Master E.R."/>
            <person name="Rosso M.N."/>
        </authorList>
    </citation>
    <scope>NUCLEOTIDE SEQUENCE [LARGE SCALE GENOMIC DNA]</scope>
    <source>
        <strain evidence="6 7">BRFM310</strain>
    </source>
</reference>
<evidence type="ECO:0000259" key="5">
    <source>
        <dbReference type="PROSITE" id="PS51767"/>
    </source>
</evidence>
<evidence type="ECO:0000256" key="1">
    <source>
        <dbReference type="ARBA" id="ARBA00007447"/>
    </source>
</evidence>
<keyword evidence="3" id="KW-0472">Membrane</keyword>
<dbReference type="PRINTS" id="PR00792">
    <property type="entry name" value="PEPSIN"/>
</dbReference>
<sequence length="590" mass="62601">MFIYGAVSLLSYAGLLVSARTPPLQSRDSANGSRPVSPYPVAVSRSNEDGGFNFTNGEGVLYSATIYVNGVPYQVQLDTGSSDTWIDPLSLGVTMPPDLIMTGQNSSTSYVDGSTSSGPIVLANVTFGPYTVYNQAITIAYNGSQSITMNGLIGLAGYSQTNDSTIYTALRNTSYAENGVPIIYNIFEHGPQLPNYMTFLTERGNGSFTDGGVLTISEVLANMTDILDAPRFNAVLPDFWDTIMDGLYVNGKFINGGSLFTNQTILDRIKAIPELEKAVENLHLPEGATVANFDSGTTLVRGPPLYAHAIYKDVPGATLIPDPSGVVQYIVPCDTKINLTWSFNGVLYPMHPVDVLSFVFDDSDGTFGCLGTVSGGPNGFEDWLLGDSFLHNVYILYGYGDPNGDLAAQQPYMQLLSRTDPDKAWLEFDAMMLHALVQAEDAYTSANGTTSTPQDLAFTGVRPSATLTEILSTPTGNSQVKVTSSYTGVAIATSVVGPNADLAVAGAASESDSDSSGKVDLSGLTRNSYIIIGLLAAVLIMLLVTIVLMVKASRANVGYRAVPATNLARGKPFGGEGESYYATSYAEGGQ</sequence>
<feature type="active site" evidence="2">
    <location>
        <position position="294"/>
    </location>
</feature>
<keyword evidence="7" id="KW-1185">Reference proteome</keyword>
<dbReference type="CDD" id="cd05471">
    <property type="entry name" value="pepsin_like"/>
    <property type="match status" value="1"/>
</dbReference>
<organism evidence="6 7">
    <name type="scientific">Trametes coccinea (strain BRFM310)</name>
    <name type="common">Pycnoporus coccineus</name>
    <dbReference type="NCBI Taxonomy" id="1353009"/>
    <lineage>
        <taxon>Eukaryota</taxon>
        <taxon>Fungi</taxon>
        <taxon>Dikarya</taxon>
        <taxon>Basidiomycota</taxon>
        <taxon>Agaricomycotina</taxon>
        <taxon>Agaricomycetes</taxon>
        <taxon>Polyporales</taxon>
        <taxon>Polyporaceae</taxon>
        <taxon>Trametes</taxon>
    </lineage>
</organism>
<dbReference type="InterPro" id="IPR033121">
    <property type="entry name" value="PEPTIDASE_A1"/>
</dbReference>
<feature type="transmembrane region" description="Helical" evidence="3">
    <location>
        <begin position="529"/>
        <end position="550"/>
    </location>
</feature>
<dbReference type="Proteomes" id="UP000193067">
    <property type="component" value="Unassembled WGS sequence"/>
</dbReference>
<evidence type="ECO:0000313" key="6">
    <source>
        <dbReference type="EMBL" id="OSC99313.1"/>
    </source>
</evidence>
<dbReference type="InterPro" id="IPR034164">
    <property type="entry name" value="Pepsin-like_dom"/>
</dbReference>
<dbReference type="Pfam" id="PF00026">
    <property type="entry name" value="Asp"/>
    <property type="match status" value="1"/>
</dbReference>
<keyword evidence="6" id="KW-0378">Hydrolase</keyword>
<dbReference type="STRING" id="1353009.A0A1Y2IF85"/>
<proteinExistence type="inferred from homology"/>
<accession>A0A1Y2IF85</accession>
<evidence type="ECO:0000256" key="2">
    <source>
        <dbReference type="PIRSR" id="PIRSR601461-1"/>
    </source>
</evidence>
<dbReference type="OrthoDB" id="771136at2759"/>
<protein>
    <submittedName>
        <fullName evidence="6">Acid protease</fullName>
    </submittedName>
</protein>
<keyword evidence="4" id="KW-0732">Signal</keyword>
<dbReference type="Pfam" id="PF13650">
    <property type="entry name" value="Asp_protease_2"/>
    <property type="match status" value="1"/>
</dbReference>
<feature type="domain" description="Peptidase A1" evidence="5">
    <location>
        <begin position="62"/>
        <end position="407"/>
    </location>
</feature>
<dbReference type="PROSITE" id="PS51767">
    <property type="entry name" value="PEPTIDASE_A1"/>
    <property type="match status" value="1"/>
</dbReference>
<evidence type="ECO:0000313" key="7">
    <source>
        <dbReference type="Proteomes" id="UP000193067"/>
    </source>
</evidence>